<accession>U6K2F8</accession>
<dbReference type="RefSeq" id="XP_013353077.1">
    <property type="nucleotide sequence ID" value="XM_013497623.1"/>
</dbReference>
<reference evidence="1" key="1">
    <citation type="submission" date="2013-10" db="EMBL/GenBank/DDBJ databases">
        <title>Genomic analysis of the causative agents of coccidiosis in chickens.</title>
        <authorList>
            <person name="Reid A.J."/>
            <person name="Blake D."/>
            <person name="Billington K."/>
            <person name="Browne H."/>
            <person name="Dunn M."/>
            <person name="Hung S."/>
            <person name="Kawahara F."/>
            <person name="Miranda-Saavedra D."/>
            <person name="Mourier T."/>
            <person name="Nagra H."/>
            <person name="Otto T.D."/>
            <person name="Rawlings N."/>
            <person name="Sanchez A."/>
            <person name="Sanders M."/>
            <person name="Subramaniam C."/>
            <person name="Tay Y."/>
            <person name="Dear P."/>
            <person name="Doerig C."/>
            <person name="Gruber A."/>
            <person name="Parkinson J."/>
            <person name="Shirley M."/>
            <person name="Wan K.L."/>
            <person name="Berriman M."/>
            <person name="Tomley F."/>
            <person name="Pain A."/>
        </authorList>
    </citation>
    <scope>NUCLEOTIDE SEQUENCE [LARGE SCALE GENOMIC DNA]</scope>
    <source>
        <strain evidence="1">Houghton</strain>
    </source>
</reference>
<sequence>MSSQPLVQRLRPQLAPTLQQQETAAALPAAALQELLRIAALSPVSFEELKASGLSDVCLLEVAAAAAAAAAAEVQQPPSSAADPAATTAAAATAAAAAATPVSSYPAWLLAALSLRMKETLYALPAAVHSCITWACRGPPTPTPAALQGGGPPPSWVLLGASLQCTYTVCRGPPTPTPAALQGGGPPPSWVLLGASLQCTYTVLVLAAAAASALWLRLGDANAA</sequence>
<dbReference type="AlphaFoldDB" id="U6K2F8"/>
<proteinExistence type="predicted"/>
<dbReference type="VEuPathDB" id="ToxoDB:EMH_0058940"/>
<name>U6K2F8_9EIME</name>
<keyword evidence="2" id="KW-1185">Reference proteome</keyword>
<reference evidence="1" key="2">
    <citation type="submission" date="2013-10" db="EMBL/GenBank/DDBJ databases">
        <authorList>
            <person name="Aslett M."/>
        </authorList>
    </citation>
    <scope>NUCLEOTIDE SEQUENCE [LARGE SCALE GENOMIC DNA]</scope>
    <source>
        <strain evidence="1">Houghton</strain>
    </source>
</reference>
<dbReference type="OrthoDB" id="10683284at2759"/>
<gene>
    <name evidence="1" type="ORF">EMH_0058940</name>
</gene>
<evidence type="ECO:0000313" key="1">
    <source>
        <dbReference type="EMBL" id="CDJ30512.1"/>
    </source>
</evidence>
<evidence type="ECO:0000313" key="2">
    <source>
        <dbReference type="Proteomes" id="UP000030744"/>
    </source>
</evidence>
<organism evidence="1 2">
    <name type="scientific">Eimeria mitis</name>
    <dbReference type="NCBI Taxonomy" id="44415"/>
    <lineage>
        <taxon>Eukaryota</taxon>
        <taxon>Sar</taxon>
        <taxon>Alveolata</taxon>
        <taxon>Apicomplexa</taxon>
        <taxon>Conoidasida</taxon>
        <taxon>Coccidia</taxon>
        <taxon>Eucoccidiorida</taxon>
        <taxon>Eimeriorina</taxon>
        <taxon>Eimeriidae</taxon>
        <taxon>Eimeria</taxon>
    </lineage>
</organism>
<dbReference type="GeneID" id="25380514"/>
<dbReference type="EMBL" id="HG682569">
    <property type="protein sequence ID" value="CDJ30512.1"/>
    <property type="molecule type" value="Genomic_DNA"/>
</dbReference>
<dbReference type="Proteomes" id="UP000030744">
    <property type="component" value="Unassembled WGS sequence"/>
</dbReference>
<protein>
    <submittedName>
        <fullName evidence="1">Uncharacterized protein</fullName>
    </submittedName>
</protein>